<gene>
    <name evidence="1" type="ORF">PEDI_15250</name>
</gene>
<evidence type="ECO:0000313" key="1">
    <source>
        <dbReference type="EMBL" id="GJM60973.1"/>
    </source>
</evidence>
<name>A0AAN5ALK5_9BACT</name>
<reference evidence="1 2" key="1">
    <citation type="submission" date="2021-12" db="EMBL/GenBank/DDBJ databases">
        <title>Genome sequencing of bacteria with rrn-lacking chromosome and rrn-plasmid.</title>
        <authorList>
            <person name="Anda M."/>
            <person name="Iwasaki W."/>
        </authorList>
    </citation>
    <scope>NUCLEOTIDE SEQUENCE [LARGE SCALE GENOMIC DNA]</scope>
    <source>
        <strain evidence="1 2">NBRC 15940</strain>
    </source>
</reference>
<accession>A0AAN5ALK5</accession>
<evidence type="ECO:0000313" key="2">
    <source>
        <dbReference type="Proteomes" id="UP001310022"/>
    </source>
</evidence>
<sequence>MVVYNMVFFDIRRDFHPIHPHTRTSTPDNALVKYHFPEVESQEVKLP</sequence>
<proteinExistence type="predicted"/>
<dbReference type="AlphaFoldDB" id="A0AAN5ALK5"/>
<dbReference type="EMBL" id="BQKE01000001">
    <property type="protein sequence ID" value="GJM60973.1"/>
    <property type="molecule type" value="Genomic_DNA"/>
</dbReference>
<keyword evidence="2" id="KW-1185">Reference proteome</keyword>
<dbReference type="Proteomes" id="UP001310022">
    <property type="component" value="Unassembled WGS sequence"/>
</dbReference>
<comment type="caution">
    <text evidence="1">The sequence shown here is derived from an EMBL/GenBank/DDBJ whole genome shotgun (WGS) entry which is preliminary data.</text>
</comment>
<protein>
    <submittedName>
        <fullName evidence="1">Uncharacterized protein</fullName>
    </submittedName>
</protein>
<organism evidence="1 2">
    <name type="scientific">Persicobacter diffluens</name>
    <dbReference type="NCBI Taxonomy" id="981"/>
    <lineage>
        <taxon>Bacteria</taxon>
        <taxon>Pseudomonadati</taxon>
        <taxon>Bacteroidota</taxon>
        <taxon>Cytophagia</taxon>
        <taxon>Cytophagales</taxon>
        <taxon>Persicobacteraceae</taxon>
        <taxon>Persicobacter</taxon>
    </lineage>
</organism>